<sequence length="49" mass="5458">MPEMSEAELVAERVNQHPTGPTEPDEEEVLRRLYGEADSGGIYRGEPQS</sequence>
<keyword evidence="3" id="KW-1185">Reference proteome</keyword>
<dbReference type="Proteomes" id="UP001139648">
    <property type="component" value="Unassembled WGS sequence"/>
</dbReference>
<gene>
    <name evidence="2" type="ORF">HD597_011320</name>
</gene>
<feature type="region of interest" description="Disordered" evidence="1">
    <location>
        <begin position="1"/>
        <end position="28"/>
    </location>
</feature>
<evidence type="ECO:0000313" key="3">
    <source>
        <dbReference type="Proteomes" id="UP001139648"/>
    </source>
</evidence>
<accession>A0A9X2K917</accession>
<name>A0A9X2K917_9ACTN</name>
<dbReference type="EMBL" id="JAMZEB010000002">
    <property type="protein sequence ID" value="MCP2364300.1"/>
    <property type="molecule type" value="Genomic_DNA"/>
</dbReference>
<evidence type="ECO:0000256" key="1">
    <source>
        <dbReference type="SAM" id="MobiDB-lite"/>
    </source>
</evidence>
<protein>
    <submittedName>
        <fullName evidence="2">Uncharacterized protein</fullName>
    </submittedName>
</protein>
<evidence type="ECO:0000313" key="2">
    <source>
        <dbReference type="EMBL" id="MCP2364300.1"/>
    </source>
</evidence>
<reference evidence="2" key="1">
    <citation type="submission" date="2022-06" db="EMBL/GenBank/DDBJ databases">
        <title>Sequencing the genomes of 1000 actinobacteria strains.</title>
        <authorList>
            <person name="Klenk H.-P."/>
        </authorList>
    </citation>
    <scope>NUCLEOTIDE SEQUENCE</scope>
    <source>
        <strain evidence="2">DSM 46694</strain>
    </source>
</reference>
<dbReference type="RefSeq" id="WP_253760022.1">
    <property type="nucleotide sequence ID" value="NZ_BAABKA010000012.1"/>
</dbReference>
<comment type="caution">
    <text evidence="2">The sequence shown here is derived from an EMBL/GenBank/DDBJ whole genome shotgun (WGS) entry which is preliminary data.</text>
</comment>
<dbReference type="AlphaFoldDB" id="A0A9X2K917"/>
<organism evidence="2 3">
    <name type="scientific">Nonomuraea thailandensis</name>
    <dbReference type="NCBI Taxonomy" id="1188745"/>
    <lineage>
        <taxon>Bacteria</taxon>
        <taxon>Bacillati</taxon>
        <taxon>Actinomycetota</taxon>
        <taxon>Actinomycetes</taxon>
        <taxon>Streptosporangiales</taxon>
        <taxon>Streptosporangiaceae</taxon>
        <taxon>Nonomuraea</taxon>
    </lineage>
</organism>
<proteinExistence type="predicted"/>